<reference evidence="1" key="1">
    <citation type="submission" date="2020-04" db="EMBL/GenBank/DDBJ databases">
        <authorList>
            <person name="Chiriac C."/>
            <person name="Salcher M."/>
            <person name="Ghai R."/>
            <person name="Kavagutti S V."/>
        </authorList>
    </citation>
    <scope>NUCLEOTIDE SEQUENCE</scope>
</reference>
<gene>
    <name evidence="1" type="ORF">UFOVP698_30</name>
</gene>
<evidence type="ECO:0000313" key="1">
    <source>
        <dbReference type="EMBL" id="CAB4158746.1"/>
    </source>
</evidence>
<sequence length="70" mass="7528">MQHNYTVDDTKLTIGDLVKLQAAKDDLAVTVSILRKCVEVSEGSFEDIPAKHFPAIVKAVLGSLTPSMGN</sequence>
<organism evidence="1">
    <name type="scientific">uncultured Caudovirales phage</name>
    <dbReference type="NCBI Taxonomy" id="2100421"/>
    <lineage>
        <taxon>Viruses</taxon>
        <taxon>Duplodnaviria</taxon>
        <taxon>Heunggongvirae</taxon>
        <taxon>Uroviricota</taxon>
        <taxon>Caudoviricetes</taxon>
        <taxon>Peduoviridae</taxon>
        <taxon>Maltschvirus</taxon>
        <taxon>Maltschvirus maltsch</taxon>
    </lineage>
</organism>
<protein>
    <submittedName>
        <fullName evidence="1">Uncharacterized protein</fullName>
    </submittedName>
</protein>
<proteinExistence type="predicted"/>
<dbReference type="EMBL" id="LR796678">
    <property type="protein sequence ID" value="CAB4158746.1"/>
    <property type="molecule type" value="Genomic_DNA"/>
</dbReference>
<accession>A0A6J5NLZ6</accession>
<name>A0A6J5NLZ6_9CAUD</name>